<comment type="caution">
    <text evidence="1">The sequence shown here is derived from an EMBL/GenBank/DDBJ whole genome shotgun (WGS) entry which is preliminary data.</text>
</comment>
<proteinExistence type="predicted"/>
<keyword evidence="2" id="KW-1185">Reference proteome</keyword>
<name>A0ABP9WB74_9DEIO</name>
<organism evidence="1 2">
    <name type="scientific">Deinococcus carri</name>
    <dbReference type="NCBI Taxonomy" id="1211323"/>
    <lineage>
        <taxon>Bacteria</taxon>
        <taxon>Thermotogati</taxon>
        <taxon>Deinococcota</taxon>
        <taxon>Deinococci</taxon>
        <taxon>Deinococcales</taxon>
        <taxon>Deinococcaceae</taxon>
        <taxon>Deinococcus</taxon>
    </lineage>
</organism>
<dbReference type="RefSeq" id="WP_345467500.1">
    <property type="nucleotide sequence ID" value="NZ_BAABRP010000020.1"/>
</dbReference>
<dbReference type="EMBL" id="BAABRP010000020">
    <property type="protein sequence ID" value="GAA5514588.1"/>
    <property type="molecule type" value="Genomic_DNA"/>
</dbReference>
<gene>
    <name evidence="1" type="ORF">Dcar01_03344</name>
</gene>
<dbReference type="Proteomes" id="UP001401887">
    <property type="component" value="Unassembled WGS sequence"/>
</dbReference>
<sequence>MSQRFLLRLPRAALRALNPLTPSAGFTRLNESCGDLAAGGTRTHA</sequence>
<evidence type="ECO:0000313" key="1">
    <source>
        <dbReference type="EMBL" id="GAA5514588.1"/>
    </source>
</evidence>
<protein>
    <recommendedName>
        <fullName evidence="3">Transposase</fullName>
    </recommendedName>
</protein>
<accession>A0ABP9WB74</accession>
<reference evidence="1 2" key="1">
    <citation type="submission" date="2024-02" db="EMBL/GenBank/DDBJ databases">
        <title>Deinococcus carri NBRC 110142.</title>
        <authorList>
            <person name="Ichikawa N."/>
            <person name="Katano-Makiyama Y."/>
            <person name="Hidaka K."/>
        </authorList>
    </citation>
    <scope>NUCLEOTIDE SEQUENCE [LARGE SCALE GENOMIC DNA]</scope>
    <source>
        <strain evidence="1 2">NBRC 110142</strain>
    </source>
</reference>
<evidence type="ECO:0000313" key="2">
    <source>
        <dbReference type="Proteomes" id="UP001401887"/>
    </source>
</evidence>
<evidence type="ECO:0008006" key="3">
    <source>
        <dbReference type="Google" id="ProtNLM"/>
    </source>
</evidence>